<evidence type="ECO:0000256" key="3">
    <source>
        <dbReference type="ARBA" id="ARBA00022475"/>
    </source>
</evidence>
<evidence type="ECO:0000256" key="6">
    <source>
        <dbReference type="ARBA" id="ARBA00023136"/>
    </source>
</evidence>
<dbReference type="PANTHER" id="PTHR34856:SF2">
    <property type="entry name" value="PROTEIN NRFD"/>
    <property type="match status" value="1"/>
</dbReference>
<feature type="transmembrane region" description="Helical" evidence="7">
    <location>
        <begin position="160"/>
        <end position="179"/>
    </location>
</feature>
<feature type="transmembrane region" description="Helical" evidence="7">
    <location>
        <begin position="96"/>
        <end position="117"/>
    </location>
</feature>
<dbReference type="Gene3D" id="1.20.1630.10">
    <property type="entry name" value="Formate dehydrogenase/DMSO reductase domain"/>
    <property type="match status" value="1"/>
</dbReference>
<dbReference type="EMBL" id="CP064786">
    <property type="protein sequence ID" value="QSG02214.1"/>
    <property type="molecule type" value="Genomic_DNA"/>
</dbReference>
<keyword evidence="6 7" id="KW-0472">Membrane</keyword>
<evidence type="ECO:0000256" key="7">
    <source>
        <dbReference type="SAM" id="Phobius"/>
    </source>
</evidence>
<dbReference type="KEGG" id="hara:AArcS_0992"/>
<evidence type="ECO:0000256" key="5">
    <source>
        <dbReference type="ARBA" id="ARBA00022989"/>
    </source>
</evidence>
<feature type="transmembrane region" description="Helical" evidence="7">
    <location>
        <begin position="199"/>
        <end position="218"/>
    </location>
</feature>
<dbReference type="GO" id="GO:0016491">
    <property type="term" value="F:oxidoreductase activity"/>
    <property type="evidence" value="ECO:0007669"/>
    <property type="project" value="UniProtKB-KW"/>
</dbReference>
<dbReference type="Proteomes" id="UP000663586">
    <property type="component" value="Chromosome"/>
</dbReference>
<dbReference type="InterPro" id="IPR052049">
    <property type="entry name" value="Electron_transfer_protein"/>
</dbReference>
<keyword evidence="4 7" id="KW-0812">Transmembrane</keyword>
<sequence length="341" mass="36390">MTTPELFWFEAGHWDIFVAIYLFLGGVSGGAYVVASIAETVAGRSEYDGYEHVTRWGLLTAFVTIAVGSITLLLHLSGPFLRAFTFPVSFTNWSSWMAIGTWVIVLFSLLVTMRLVWATFGAEATADPSGLPRHLVAKLGIDGLLDRLADATRPSGILDVGVRLVGVGLAVLVVVYTGLLLSDVGWNVPLWDPRLLPLLFLASGVSAGTAAVVMLAQLTSDIDSHLVHRFSLFDDAVIVVEIMILGILLYTLATGGVAATETYAALTGTYGLLLWGGVIGLGLVVPLLISGAQQAVDLVRDENVLMTKRICSTKFGLVIMGSMLLRFLVITAAVKQPVIVG</sequence>
<dbReference type="GeneID" id="70684380"/>
<feature type="transmembrane region" description="Helical" evidence="7">
    <location>
        <begin position="56"/>
        <end position="76"/>
    </location>
</feature>
<reference evidence="8" key="1">
    <citation type="submission" date="2020-11" db="EMBL/GenBank/DDBJ databases">
        <title>Carbohydrate-dependent, anaerobic sulfur respiration: A novel catabolism in halophilic archaea.</title>
        <authorList>
            <person name="Sorokin D.Y."/>
            <person name="Messina E."/>
            <person name="Smedile F."/>
            <person name="La Cono V."/>
            <person name="Hallsworth J.E."/>
            <person name="Yakimov M.M."/>
        </authorList>
    </citation>
    <scope>NUCLEOTIDE SEQUENCE</scope>
    <source>
        <strain evidence="8">AArc-S</strain>
    </source>
</reference>
<comment type="subcellular location">
    <subcellularLocation>
        <location evidence="1">Cell membrane</location>
        <topology evidence="1">Multi-pass membrane protein</topology>
    </subcellularLocation>
</comment>
<dbReference type="GO" id="GO:0005886">
    <property type="term" value="C:plasma membrane"/>
    <property type="evidence" value="ECO:0007669"/>
    <property type="project" value="UniProtKB-SubCell"/>
</dbReference>
<evidence type="ECO:0000256" key="2">
    <source>
        <dbReference type="ARBA" id="ARBA00008929"/>
    </source>
</evidence>
<proteinExistence type="inferred from homology"/>
<accession>A0A897MNQ1</accession>
<keyword evidence="5 7" id="KW-1133">Transmembrane helix</keyword>
<dbReference type="RefSeq" id="WP_238479372.1">
    <property type="nucleotide sequence ID" value="NZ_CP064786.1"/>
</dbReference>
<dbReference type="AlphaFoldDB" id="A0A897MNQ1"/>
<dbReference type="InterPro" id="IPR005614">
    <property type="entry name" value="NrfD-like"/>
</dbReference>
<evidence type="ECO:0000313" key="8">
    <source>
        <dbReference type="EMBL" id="QSG02214.1"/>
    </source>
</evidence>
<keyword evidence="8" id="KW-0560">Oxidoreductase</keyword>
<evidence type="ECO:0000313" key="9">
    <source>
        <dbReference type="Proteomes" id="UP000663586"/>
    </source>
</evidence>
<keyword evidence="3" id="KW-1003">Cell membrane</keyword>
<feature type="transmembrane region" description="Helical" evidence="7">
    <location>
        <begin position="16"/>
        <end position="35"/>
    </location>
</feature>
<feature type="transmembrane region" description="Helical" evidence="7">
    <location>
        <begin position="313"/>
        <end position="334"/>
    </location>
</feature>
<dbReference type="EC" id="1.8.5.5" evidence="8"/>
<name>A0A897MNQ1_9EURY</name>
<organism evidence="8 9">
    <name type="scientific">Natranaeroarchaeum sulfidigenes</name>
    <dbReference type="NCBI Taxonomy" id="2784880"/>
    <lineage>
        <taxon>Archaea</taxon>
        <taxon>Methanobacteriati</taxon>
        <taxon>Methanobacteriota</taxon>
        <taxon>Stenosarchaea group</taxon>
        <taxon>Halobacteria</taxon>
        <taxon>Halobacteriales</taxon>
        <taxon>Natronoarchaeaceae</taxon>
        <taxon>Natranaeroarchaeum</taxon>
    </lineage>
</organism>
<gene>
    <name evidence="8" type="primary">nrfD2</name>
    <name evidence="8" type="ORF">AArcS_0992</name>
</gene>
<dbReference type="Pfam" id="PF03916">
    <property type="entry name" value="NrfD"/>
    <property type="match status" value="1"/>
</dbReference>
<dbReference type="PANTHER" id="PTHR34856">
    <property type="entry name" value="PROTEIN NRFD"/>
    <property type="match status" value="1"/>
</dbReference>
<comment type="similarity">
    <text evidence="2">Belongs to the NrfD family.</text>
</comment>
<keyword evidence="9" id="KW-1185">Reference proteome</keyword>
<feature type="transmembrane region" description="Helical" evidence="7">
    <location>
        <begin position="272"/>
        <end position="292"/>
    </location>
</feature>
<protein>
    <submittedName>
        <fullName evidence="8">Formate-dependent nitrite reductase, membrane component</fullName>
        <ecNumber evidence="8">1.8.5.5</ecNumber>
    </submittedName>
</protein>
<evidence type="ECO:0000256" key="1">
    <source>
        <dbReference type="ARBA" id="ARBA00004651"/>
    </source>
</evidence>
<feature type="transmembrane region" description="Helical" evidence="7">
    <location>
        <begin position="230"/>
        <end position="252"/>
    </location>
</feature>
<evidence type="ECO:0000256" key="4">
    <source>
        <dbReference type="ARBA" id="ARBA00022692"/>
    </source>
</evidence>